<dbReference type="PANTHER" id="PTHR32133:SF392">
    <property type="entry name" value="F-BOX DOMAIN-CONTAINING PROTEIN"/>
    <property type="match status" value="1"/>
</dbReference>
<accession>A0A3L6T713</accession>
<dbReference type="Pfam" id="PF12937">
    <property type="entry name" value="F-box-like"/>
    <property type="match status" value="1"/>
</dbReference>
<gene>
    <name evidence="2" type="ORF">C2845_PM03G23470</name>
</gene>
<sequence>MPPPPPPPPELPDDLVGAILLRLPPDDPACLLRASLACKRWRRILADPAFRRRHRELHPAPSIVGFLRIVMGDAPYASRFVPNSPASGIPPARDLPGWLPLDCRHGRALFLTTSPGLGTEVTNDLVVWDPLTNEQHRLPRLSPPPKICDRHFNAAVLCAAAAEGCDHRDCQGGGGGGGLGGLPCGLRLESQHRSVPPKGRARKVFDKCTLVIPYTSFCIPEHGKVTRRSNTNATCIKDPVLSVAAFRVLFAAVYGRTIPHAMQLLRLKWIQLSFGRQIDKVMEGSEQRDNSVALATCENGNALLYLTRFIFCWLVRE</sequence>
<name>A0A3L6T713_PANMI</name>
<organism evidence="2 3">
    <name type="scientific">Panicum miliaceum</name>
    <name type="common">Proso millet</name>
    <name type="synonym">Broomcorn millet</name>
    <dbReference type="NCBI Taxonomy" id="4540"/>
    <lineage>
        <taxon>Eukaryota</taxon>
        <taxon>Viridiplantae</taxon>
        <taxon>Streptophyta</taxon>
        <taxon>Embryophyta</taxon>
        <taxon>Tracheophyta</taxon>
        <taxon>Spermatophyta</taxon>
        <taxon>Magnoliopsida</taxon>
        <taxon>Liliopsida</taxon>
        <taxon>Poales</taxon>
        <taxon>Poaceae</taxon>
        <taxon>PACMAD clade</taxon>
        <taxon>Panicoideae</taxon>
        <taxon>Panicodae</taxon>
        <taxon>Paniceae</taxon>
        <taxon>Panicinae</taxon>
        <taxon>Panicum</taxon>
        <taxon>Panicum sect. Panicum</taxon>
    </lineage>
</organism>
<dbReference type="SMART" id="SM00256">
    <property type="entry name" value="FBOX"/>
    <property type="match status" value="1"/>
</dbReference>
<dbReference type="SUPFAM" id="SSF81383">
    <property type="entry name" value="F-box domain"/>
    <property type="match status" value="1"/>
</dbReference>
<keyword evidence="3" id="KW-1185">Reference proteome</keyword>
<feature type="domain" description="F-box" evidence="1">
    <location>
        <begin position="11"/>
        <end position="54"/>
    </location>
</feature>
<reference evidence="3" key="1">
    <citation type="journal article" date="2019" name="Nat. Commun.">
        <title>The genome of broomcorn millet.</title>
        <authorList>
            <person name="Zou C."/>
            <person name="Miki D."/>
            <person name="Li D."/>
            <person name="Tang Q."/>
            <person name="Xiao L."/>
            <person name="Rajput S."/>
            <person name="Deng P."/>
            <person name="Jia W."/>
            <person name="Huang R."/>
            <person name="Zhang M."/>
            <person name="Sun Y."/>
            <person name="Hu J."/>
            <person name="Fu X."/>
            <person name="Schnable P.S."/>
            <person name="Li F."/>
            <person name="Zhang H."/>
            <person name="Feng B."/>
            <person name="Zhu X."/>
            <person name="Liu R."/>
            <person name="Schnable J.C."/>
            <person name="Zhu J.-K."/>
            <person name="Zhang H."/>
        </authorList>
    </citation>
    <scope>NUCLEOTIDE SEQUENCE [LARGE SCALE GENOMIC DNA]</scope>
</reference>
<dbReference type="OrthoDB" id="684892at2759"/>
<evidence type="ECO:0000313" key="2">
    <source>
        <dbReference type="EMBL" id="RLN34075.1"/>
    </source>
</evidence>
<dbReference type="Proteomes" id="UP000275267">
    <property type="component" value="Unassembled WGS sequence"/>
</dbReference>
<dbReference type="InterPro" id="IPR036047">
    <property type="entry name" value="F-box-like_dom_sf"/>
</dbReference>
<evidence type="ECO:0000313" key="3">
    <source>
        <dbReference type="Proteomes" id="UP000275267"/>
    </source>
</evidence>
<dbReference type="AlphaFoldDB" id="A0A3L6T713"/>
<evidence type="ECO:0000259" key="1">
    <source>
        <dbReference type="SMART" id="SM00256"/>
    </source>
</evidence>
<dbReference type="PANTHER" id="PTHR32133">
    <property type="entry name" value="OS07G0120400 PROTEIN"/>
    <property type="match status" value="1"/>
</dbReference>
<comment type="caution">
    <text evidence="2">The sequence shown here is derived from an EMBL/GenBank/DDBJ whole genome shotgun (WGS) entry which is preliminary data.</text>
</comment>
<protein>
    <recommendedName>
        <fullName evidence="1">F-box domain-containing protein</fullName>
    </recommendedName>
</protein>
<dbReference type="InterPro" id="IPR001810">
    <property type="entry name" value="F-box_dom"/>
</dbReference>
<dbReference type="Gene3D" id="1.20.1280.50">
    <property type="match status" value="1"/>
</dbReference>
<dbReference type="EMBL" id="PQIB02000002">
    <property type="protein sequence ID" value="RLN34075.1"/>
    <property type="molecule type" value="Genomic_DNA"/>
</dbReference>
<proteinExistence type="predicted"/>